<dbReference type="EMBL" id="UOED01000053">
    <property type="protein sequence ID" value="VAV89988.1"/>
    <property type="molecule type" value="Genomic_DNA"/>
</dbReference>
<evidence type="ECO:0000313" key="1">
    <source>
        <dbReference type="EMBL" id="VAV89988.1"/>
    </source>
</evidence>
<accession>A0A3B0RP16</accession>
<reference evidence="1" key="1">
    <citation type="submission" date="2018-06" db="EMBL/GenBank/DDBJ databases">
        <authorList>
            <person name="Zhirakovskaya E."/>
        </authorList>
    </citation>
    <scope>NUCLEOTIDE SEQUENCE</scope>
</reference>
<organism evidence="1">
    <name type="scientific">hydrothermal vent metagenome</name>
    <dbReference type="NCBI Taxonomy" id="652676"/>
    <lineage>
        <taxon>unclassified sequences</taxon>
        <taxon>metagenomes</taxon>
        <taxon>ecological metagenomes</taxon>
    </lineage>
</organism>
<protein>
    <submittedName>
        <fullName evidence="1">Uncharacterized protein</fullName>
    </submittedName>
</protein>
<name>A0A3B0RP16_9ZZZZ</name>
<sequence>MTSIIPSLLNDDETTRRVARVLLRHVGPKNKAEAMSILHSRIGVYTSDDSAITKEVDSYFM</sequence>
<dbReference type="AlphaFoldDB" id="A0A3B0RP16"/>
<gene>
    <name evidence="1" type="ORF">MNBD_ALPHA02-256</name>
</gene>
<proteinExistence type="predicted"/>